<protein>
    <submittedName>
        <fullName evidence="1">WD40 repeat-like protein</fullName>
    </submittedName>
</protein>
<dbReference type="GeneID" id="63822118"/>
<organism evidence="1 2">
    <name type="scientific">Laetiporus sulphureus 93-53</name>
    <dbReference type="NCBI Taxonomy" id="1314785"/>
    <lineage>
        <taxon>Eukaryota</taxon>
        <taxon>Fungi</taxon>
        <taxon>Dikarya</taxon>
        <taxon>Basidiomycota</taxon>
        <taxon>Agaricomycotina</taxon>
        <taxon>Agaricomycetes</taxon>
        <taxon>Polyporales</taxon>
        <taxon>Laetiporus</taxon>
    </lineage>
</organism>
<dbReference type="InterPro" id="IPR015943">
    <property type="entry name" value="WD40/YVTN_repeat-like_dom_sf"/>
</dbReference>
<dbReference type="SUPFAM" id="SSF50978">
    <property type="entry name" value="WD40 repeat-like"/>
    <property type="match status" value="1"/>
</dbReference>
<dbReference type="OrthoDB" id="3238562at2759"/>
<proteinExistence type="predicted"/>
<dbReference type="EMBL" id="KV427664">
    <property type="protein sequence ID" value="KZT01432.1"/>
    <property type="molecule type" value="Genomic_DNA"/>
</dbReference>
<dbReference type="Proteomes" id="UP000076871">
    <property type="component" value="Unassembled WGS sequence"/>
</dbReference>
<dbReference type="Gene3D" id="2.130.10.10">
    <property type="entry name" value="YVTN repeat-like/Quinoprotein amine dehydrogenase"/>
    <property type="match status" value="1"/>
</dbReference>
<reference evidence="1 2" key="1">
    <citation type="journal article" date="2016" name="Mol. Biol. Evol.">
        <title>Comparative Genomics of Early-Diverging Mushroom-Forming Fungi Provides Insights into the Origins of Lignocellulose Decay Capabilities.</title>
        <authorList>
            <person name="Nagy L.G."/>
            <person name="Riley R."/>
            <person name="Tritt A."/>
            <person name="Adam C."/>
            <person name="Daum C."/>
            <person name="Floudas D."/>
            <person name="Sun H."/>
            <person name="Yadav J.S."/>
            <person name="Pangilinan J."/>
            <person name="Larsson K.H."/>
            <person name="Matsuura K."/>
            <person name="Barry K."/>
            <person name="Labutti K."/>
            <person name="Kuo R."/>
            <person name="Ohm R.A."/>
            <person name="Bhattacharya S.S."/>
            <person name="Shirouzu T."/>
            <person name="Yoshinaga Y."/>
            <person name="Martin F.M."/>
            <person name="Grigoriev I.V."/>
            <person name="Hibbett D.S."/>
        </authorList>
    </citation>
    <scope>NUCLEOTIDE SEQUENCE [LARGE SCALE GENOMIC DNA]</scope>
    <source>
        <strain evidence="1 2">93-53</strain>
    </source>
</reference>
<dbReference type="RefSeq" id="XP_040759172.1">
    <property type="nucleotide sequence ID" value="XM_040905088.1"/>
</dbReference>
<accession>A0A165BPQ7</accession>
<name>A0A165BPQ7_9APHY</name>
<evidence type="ECO:0000313" key="1">
    <source>
        <dbReference type="EMBL" id="KZT01432.1"/>
    </source>
</evidence>
<keyword evidence="2" id="KW-1185">Reference proteome</keyword>
<dbReference type="AlphaFoldDB" id="A0A165BPQ7"/>
<dbReference type="InParanoid" id="A0A165BPQ7"/>
<dbReference type="STRING" id="1314785.A0A165BPQ7"/>
<dbReference type="InterPro" id="IPR036322">
    <property type="entry name" value="WD40_repeat_dom_sf"/>
</dbReference>
<evidence type="ECO:0000313" key="2">
    <source>
        <dbReference type="Proteomes" id="UP000076871"/>
    </source>
</evidence>
<sequence>MARCFFQEVARRFRINFSLLTLPSGDDGIVIVWAVKSSKKIQEISCFFCGAITAVCWIDPRCDKDLSFALGCASGDIQVYLRSDANATFQLASMRACHEAHVEDIRFDSNSRRVASVGGGAVQVWNLTLGYSLESLVKDPPRQAVTVRSVHFCDEGASVIVCFCESHDIFCYNVEPWTLKWAKRVPTRIGHSALSHDERTLVISNLETGVDEYRFPSLERVRSYTYPILRNHIMQVGMIGTQIIVGGDDGFARMYESTTGCLIGTLDHYNGVFDSMFWPFNPYTLEISQQGPLCRLLL</sequence>
<gene>
    <name evidence="1" type="ORF">LAESUDRAFT_663880</name>
</gene>